<keyword evidence="7" id="KW-1185">Reference proteome</keyword>
<evidence type="ECO:0000313" key="6">
    <source>
        <dbReference type="EMBL" id="WJW66153.1"/>
    </source>
</evidence>
<dbReference type="Gene3D" id="1.10.490.10">
    <property type="entry name" value="Globins"/>
    <property type="match status" value="1"/>
</dbReference>
<keyword evidence="4" id="KW-0408">Iron</keyword>
<proteinExistence type="inferred from homology"/>
<dbReference type="InterPro" id="IPR009050">
    <property type="entry name" value="Globin-like_sf"/>
</dbReference>
<dbReference type="Proteomes" id="UP001431572">
    <property type="component" value="Chromosome 1"/>
</dbReference>
<evidence type="ECO:0000256" key="4">
    <source>
        <dbReference type="ARBA" id="ARBA00023004"/>
    </source>
</evidence>
<evidence type="ECO:0000256" key="1">
    <source>
        <dbReference type="ARBA" id="ARBA00022448"/>
    </source>
</evidence>
<dbReference type="InterPro" id="IPR001486">
    <property type="entry name" value="Hemoglobin_trunc"/>
</dbReference>
<sequence length="135" mass="16274">MYMEEQQTTIYEHLGGDELFKKLVDAFYARVEKDPLLRPIFPEDLEPGKKWQFLFITQYFGGPSRYIIERGHPRLRMRHMTFLIDEKIRDAWVNHMLAALEEVGIPEPFKSEMRQYFEETGTSMINLDYHQFHQK</sequence>
<dbReference type="PANTHER" id="PTHR47366:SF1">
    <property type="entry name" value="TWO-ON-TWO HEMOGLOBIN-3"/>
    <property type="match status" value="1"/>
</dbReference>
<keyword evidence="1" id="KW-0813">Transport</keyword>
<protein>
    <submittedName>
        <fullName evidence="6">Globin</fullName>
    </submittedName>
</protein>
<reference evidence="6" key="1">
    <citation type="journal article" date="2024" name="Nature">
        <title>Anoxygenic phototroph of the Chloroflexota uses a type I reaction centre.</title>
        <authorList>
            <person name="Tsuji J.M."/>
            <person name="Shaw N.A."/>
            <person name="Nagashima S."/>
            <person name="Venkiteswaran J.J."/>
            <person name="Schiff S.L."/>
            <person name="Watanabe T."/>
            <person name="Fukui M."/>
            <person name="Hanada S."/>
            <person name="Tank M."/>
            <person name="Neufeld J.D."/>
        </authorList>
    </citation>
    <scope>NUCLEOTIDE SEQUENCE</scope>
    <source>
        <strain evidence="6">L227-S17</strain>
    </source>
</reference>
<evidence type="ECO:0000256" key="5">
    <source>
        <dbReference type="ARBA" id="ARBA00034496"/>
    </source>
</evidence>
<keyword evidence="3" id="KW-0479">Metal-binding</keyword>
<dbReference type="EMBL" id="CP128399">
    <property type="protein sequence ID" value="WJW66153.1"/>
    <property type="molecule type" value="Genomic_DNA"/>
</dbReference>
<dbReference type="SUPFAM" id="SSF46458">
    <property type="entry name" value="Globin-like"/>
    <property type="match status" value="1"/>
</dbReference>
<dbReference type="InterPro" id="IPR044203">
    <property type="entry name" value="GlbO/GLB3-like"/>
</dbReference>
<accession>A0ABY9AZ03</accession>
<comment type="similarity">
    <text evidence="5">Belongs to the truncated hemoglobin family. Group II subfamily.</text>
</comment>
<organism evidence="6 7">
    <name type="scientific">Candidatus Chlorohelix allophototropha</name>
    <dbReference type="NCBI Taxonomy" id="3003348"/>
    <lineage>
        <taxon>Bacteria</taxon>
        <taxon>Bacillati</taxon>
        <taxon>Chloroflexota</taxon>
        <taxon>Chloroflexia</taxon>
        <taxon>Candidatus Chloroheliales</taxon>
        <taxon>Candidatus Chloroheliaceae</taxon>
        <taxon>Candidatus Chlorohelix</taxon>
    </lineage>
</organism>
<evidence type="ECO:0000256" key="3">
    <source>
        <dbReference type="ARBA" id="ARBA00022723"/>
    </source>
</evidence>
<dbReference type="PANTHER" id="PTHR47366">
    <property type="entry name" value="TWO-ON-TWO HEMOGLOBIN-3"/>
    <property type="match status" value="1"/>
</dbReference>
<evidence type="ECO:0000256" key="2">
    <source>
        <dbReference type="ARBA" id="ARBA00022617"/>
    </source>
</evidence>
<evidence type="ECO:0000313" key="7">
    <source>
        <dbReference type="Proteomes" id="UP001431572"/>
    </source>
</evidence>
<dbReference type="Pfam" id="PF01152">
    <property type="entry name" value="Bac_globin"/>
    <property type="match status" value="1"/>
</dbReference>
<name>A0ABY9AZ03_9CHLR</name>
<gene>
    <name evidence="6" type="ORF">OZ401_001942</name>
</gene>
<keyword evidence="2" id="KW-0349">Heme</keyword>
<dbReference type="RefSeq" id="WP_341468034.1">
    <property type="nucleotide sequence ID" value="NZ_CP128399.1"/>
</dbReference>
<dbReference type="InterPro" id="IPR012292">
    <property type="entry name" value="Globin/Proto"/>
</dbReference>